<protein>
    <submittedName>
        <fullName evidence="2">Uncharacterized protein</fullName>
    </submittedName>
</protein>
<accession>A0AC34FP46</accession>
<evidence type="ECO:0000313" key="2">
    <source>
        <dbReference type="WBParaSite" id="ES5_v2.g19155.t1"/>
    </source>
</evidence>
<organism evidence="1 2">
    <name type="scientific">Panagrolaimus sp. ES5</name>
    <dbReference type="NCBI Taxonomy" id="591445"/>
    <lineage>
        <taxon>Eukaryota</taxon>
        <taxon>Metazoa</taxon>
        <taxon>Ecdysozoa</taxon>
        <taxon>Nematoda</taxon>
        <taxon>Chromadorea</taxon>
        <taxon>Rhabditida</taxon>
        <taxon>Tylenchina</taxon>
        <taxon>Panagrolaimomorpha</taxon>
        <taxon>Panagrolaimoidea</taxon>
        <taxon>Panagrolaimidae</taxon>
        <taxon>Panagrolaimus</taxon>
    </lineage>
</organism>
<sequence>MKRILLYFVLFFLIFKYIVSIESSAAEEEVYHGNRRYWIIEADGKTHVALHVLKEHIKLIFPKEKTFGDLASDIQLYSPTGNGKCQDKTNTLEFKLVIDAENEHIKLIFPNDKTFNDLASDIKLYSPTGNGKCQDKTNTLEFTLLINAENVIHGFINATKMGRIEMVNAYMYETCPLIGAQHHYASPAINIDPAALHNPVRLCFKGSVPFQVYEKDNTKHIMELQVSGSFECQAFIVLPSYMQIEDIKLPAKSTIALNGTFAGHDDGYWWK</sequence>
<dbReference type="Proteomes" id="UP000887579">
    <property type="component" value="Unplaced"/>
</dbReference>
<name>A0AC34FP46_9BILA</name>
<dbReference type="WBParaSite" id="ES5_v2.g19155.t1">
    <property type="protein sequence ID" value="ES5_v2.g19155.t1"/>
    <property type="gene ID" value="ES5_v2.g19155"/>
</dbReference>
<proteinExistence type="predicted"/>
<evidence type="ECO:0000313" key="1">
    <source>
        <dbReference type="Proteomes" id="UP000887579"/>
    </source>
</evidence>
<reference evidence="2" key="1">
    <citation type="submission" date="2022-11" db="UniProtKB">
        <authorList>
            <consortium name="WormBaseParasite"/>
        </authorList>
    </citation>
    <scope>IDENTIFICATION</scope>
</reference>